<evidence type="ECO:0000256" key="2">
    <source>
        <dbReference type="ARBA" id="ARBA00022490"/>
    </source>
</evidence>
<dbReference type="Pfam" id="PF23322">
    <property type="entry name" value="PPIase_AIP"/>
    <property type="match status" value="1"/>
</dbReference>
<feature type="domain" description="AIP/AIPL N-terminal FKBP-type PPIase" evidence="6">
    <location>
        <begin position="23"/>
        <end position="147"/>
    </location>
</feature>
<dbReference type="InterPro" id="IPR039663">
    <property type="entry name" value="AIP/AIPL1/TTC9"/>
</dbReference>
<dbReference type="FunFam" id="1.25.40.10:FF:000052">
    <property type="entry name" value="Aryl-hydrocarbon-interacting protein-like 1"/>
    <property type="match status" value="1"/>
</dbReference>
<proteinExistence type="predicted"/>
<dbReference type="Gene3D" id="1.25.40.10">
    <property type="entry name" value="Tetratricopeptide repeat domain"/>
    <property type="match status" value="1"/>
</dbReference>
<dbReference type="InterPro" id="IPR046357">
    <property type="entry name" value="PPIase_dom_sf"/>
</dbReference>
<protein>
    <recommendedName>
        <fullName evidence="6">AIP/AIPL N-terminal FKBP-type PPIase domain-containing protein</fullName>
    </recommendedName>
</protein>
<accession>A0AA38J1K9</accession>
<keyword evidence="3" id="KW-0677">Repeat</keyword>
<sequence>MPKKNSDDHPIEKRTLYAGVKTVTFKEGTKVHFHFQTRLCNKEKTLLDDSRKMGPGKPMELVLGKKFKLEVWEVIIQKMALNEVAVFTLVLQYPFVSKTLRDVHVPRSERRSHCCAMTVQTEGVGYNDLNDLLKNPQDLEFTIELIKVEHPEDYEKDAWQMNEGEKLDLVPQLKEMGNKEYKEKNYQIAADQYAKAIGIIEQLMIKEKPHEEEWNELDKMKLPLLLNFAQCKLMEGDYYAVIEHCTTVIKSDPDNVKAYYRRARAHVGAWNTREAFEDFKKVIELDPSLAAAVKKETAALEEQIKQKDSEDKEKLKNLFN</sequence>
<dbReference type="GO" id="GO:0003755">
    <property type="term" value="F:peptidyl-prolyl cis-trans isomerase activity"/>
    <property type="evidence" value="ECO:0007669"/>
    <property type="project" value="InterPro"/>
</dbReference>
<evidence type="ECO:0000256" key="3">
    <source>
        <dbReference type="ARBA" id="ARBA00022737"/>
    </source>
</evidence>
<comment type="subcellular location">
    <subcellularLocation>
        <location evidence="1">Cytoplasm</location>
    </subcellularLocation>
</comment>
<dbReference type="GO" id="GO:0005737">
    <property type="term" value="C:cytoplasm"/>
    <property type="evidence" value="ECO:0007669"/>
    <property type="project" value="UniProtKB-SubCell"/>
</dbReference>
<dbReference type="PROSITE" id="PS50005">
    <property type="entry name" value="TPR"/>
    <property type="match status" value="1"/>
</dbReference>
<reference evidence="7" key="1">
    <citation type="journal article" date="2023" name="G3 (Bethesda)">
        <title>Whole genome assemblies of Zophobas morio and Tenebrio molitor.</title>
        <authorList>
            <person name="Kaur S."/>
            <person name="Stinson S.A."/>
            <person name="diCenzo G.C."/>
        </authorList>
    </citation>
    <scope>NUCLEOTIDE SEQUENCE</scope>
    <source>
        <strain evidence="7">QUZm001</strain>
    </source>
</reference>
<keyword evidence="4 5" id="KW-0802">TPR repeat</keyword>
<organism evidence="7 8">
    <name type="scientific">Zophobas morio</name>
    <dbReference type="NCBI Taxonomy" id="2755281"/>
    <lineage>
        <taxon>Eukaryota</taxon>
        <taxon>Metazoa</taxon>
        <taxon>Ecdysozoa</taxon>
        <taxon>Arthropoda</taxon>
        <taxon>Hexapoda</taxon>
        <taxon>Insecta</taxon>
        <taxon>Pterygota</taxon>
        <taxon>Neoptera</taxon>
        <taxon>Endopterygota</taxon>
        <taxon>Coleoptera</taxon>
        <taxon>Polyphaga</taxon>
        <taxon>Cucujiformia</taxon>
        <taxon>Tenebrionidae</taxon>
        <taxon>Zophobas</taxon>
    </lineage>
</organism>
<keyword evidence="8" id="KW-1185">Reference proteome</keyword>
<comment type="caution">
    <text evidence="7">The sequence shown here is derived from an EMBL/GenBank/DDBJ whole genome shotgun (WGS) entry which is preliminary data.</text>
</comment>
<dbReference type="Gene3D" id="3.10.50.40">
    <property type="match status" value="1"/>
</dbReference>
<dbReference type="EMBL" id="JALNTZ010000002">
    <property type="protein sequence ID" value="KAJ3664391.1"/>
    <property type="molecule type" value="Genomic_DNA"/>
</dbReference>
<feature type="repeat" description="TPR" evidence="5">
    <location>
        <begin position="256"/>
        <end position="289"/>
    </location>
</feature>
<dbReference type="AlphaFoldDB" id="A0AA38J1K9"/>
<dbReference type="Proteomes" id="UP001168821">
    <property type="component" value="Unassembled WGS sequence"/>
</dbReference>
<dbReference type="SUPFAM" id="SSF48452">
    <property type="entry name" value="TPR-like"/>
    <property type="match status" value="1"/>
</dbReference>
<evidence type="ECO:0000256" key="4">
    <source>
        <dbReference type="ARBA" id="ARBA00022803"/>
    </source>
</evidence>
<evidence type="ECO:0000313" key="8">
    <source>
        <dbReference type="Proteomes" id="UP001168821"/>
    </source>
</evidence>
<evidence type="ECO:0000256" key="1">
    <source>
        <dbReference type="ARBA" id="ARBA00004496"/>
    </source>
</evidence>
<evidence type="ECO:0000256" key="5">
    <source>
        <dbReference type="PROSITE-ProRule" id="PRU00339"/>
    </source>
</evidence>
<evidence type="ECO:0000259" key="6">
    <source>
        <dbReference type="Pfam" id="PF23322"/>
    </source>
</evidence>
<dbReference type="SUPFAM" id="SSF54534">
    <property type="entry name" value="FKBP-like"/>
    <property type="match status" value="1"/>
</dbReference>
<dbReference type="InterPro" id="IPR056277">
    <property type="entry name" value="PPIase_AIP"/>
</dbReference>
<name>A0AA38J1K9_9CUCU</name>
<dbReference type="InterPro" id="IPR011990">
    <property type="entry name" value="TPR-like_helical_dom_sf"/>
</dbReference>
<dbReference type="SMART" id="SM00028">
    <property type="entry name" value="TPR"/>
    <property type="match status" value="3"/>
</dbReference>
<dbReference type="PANTHER" id="PTHR11242:SF0">
    <property type="entry name" value="TPR_REGION DOMAIN-CONTAINING PROTEIN"/>
    <property type="match status" value="1"/>
</dbReference>
<keyword evidence="2" id="KW-0963">Cytoplasm</keyword>
<evidence type="ECO:0000313" key="7">
    <source>
        <dbReference type="EMBL" id="KAJ3664391.1"/>
    </source>
</evidence>
<dbReference type="InterPro" id="IPR019734">
    <property type="entry name" value="TPR_rpt"/>
</dbReference>
<dbReference type="PANTHER" id="PTHR11242">
    <property type="entry name" value="ARYL HYDROCARBON RECEPTOR INTERACTING PROTEIN RELATED"/>
    <property type="match status" value="1"/>
</dbReference>
<gene>
    <name evidence="7" type="ORF">Zmor_008566</name>
</gene>